<keyword evidence="3" id="KW-0645">Protease</keyword>
<proteinExistence type="predicted"/>
<sequence length="194" mass="20865">MLPSVALLAGVCFILEALGMNTKAFMPSGPDLTLGGLFGTVVFAPVLETLILGWLLSVLTSLGKSQTFVAISSAILWGFLHSLYGLLWFFGTVWSFFVFSAAYLAWRPTSFKHAFVAAATTHAFVNLVAVISIFDNASNPSSAKVDVDKLTTGIPFAIKQPSWADATFPSTSIGFHNRLTVLAENRQPAFGQEL</sequence>
<keyword evidence="3" id="KW-0378">Hydrolase</keyword>
<evidence type="ECO:0000313" key="3">
    <source>
        <dbReference type="EMBL" id="AMP11446.1"/>
    </source>
</evidence>
<protein>
    <submittedName>
        <fullName evidence="3">CAAX protease self-immunity family protein</fullName>
    </submittedName>
</protein>
<reference evidence="3 4" key="1">
    <citation type="submission" date="2015-11" db="EMBL/GenBank/DDBJ databases">
        <title>Exploring the genomic traits of fungus-feeding bacterial genus Collimonas.</title>
        <authorList>
            <person name="Song C."/>
            <person name="Schmidt R."/>
            <person name="de Jager V."/>
            <person name="Krzyzanowska D."/>
            <person name="Jongedijk E."/>
            <person name="Cankar K."/>
            <person name="Beekwilder J."/>
            <person name="van Veen A."/>
            <person name="de Boer W."/>
            <person name="van Veen J.A."/>
            <person name="Garbeva P."/>
        </authorList>
    </citation>
    <scope>NUCLEOTIDE SEQUENCE [LARGE SCALE GENOMIC DNA]</scope>
    <source>
        <strain evidence="3 4">Ter282</strain>
    </source>
</reference>
<dbReference type="GO" id="GO:0006508">
    <property type="term" value="P:proteolysis"/>
    <property type="evidence" value="ECO:0007669"/>
    <property type="project" value="UniProtKB-KW"/>
</dbReference>
<dbReference type="AlphaFoldDB" id="A0A127QN94"/>
<feature type="transmembrane region" description="Helical" evidence="1">
    <location>
        <begin position="113"/>
        <end position="134"/>
    </location>
</feature>
<dbReference type="Pfam" id="PF02517">
    <property type="entry name" value="Rce1-like"/>
    <property type="match status" value="1"/>
</dbReference>
<dbReference type="GO" id="GO:0004175">
    <property type="term" value="F:endopeptidase activity"/>
    <property type="evidence" value="ECO:0007669"/>
    <property type="project" value="UniProtKB-ARBA"/>
</dbReference>
<evidence type="ECO:0000313" key="4">
    <source>
        <dbReference type="Proteomes" id="UP000071778"/>
    </source>
</evidence>
<feature type="transmembrane region" description="Helical" evidence="1">
    <location>
        <begin position="86"/>
        <end position="106"/>
    </location>
</feature>
<keyword evidence="1" id="KW-1133">Transmembrane helix</keyword>
<keyword evidence="1" id="KW-0472">Membrane</keyword>
<dbReference type="EMBL" id="CP013235">
    <property type="protein sequence ID" value="AMP11446.1"/>
    <property type="molecule type" value="Genomic_DNA"/>
</dbReference>
<evidence type="ECO:0000259" key="2">
    <source>
        <dbReference type="Pfam" id="PF02517"/>
    </source>
</evidence>
<name>A0A127QN94_9BURK</name>
<keyword evidence="1" id="KW-0812">Transmembrane</keyword>
<accession>A0A127QN94</accession>
<feature type="transmembrane region" description="Helical" evidence="1">
    <location>
        <begin position="35"/>
        <end position="55"/>
    </location>
</feature>
<dbReference type="PATRIC" id="fig|279058.18.peg.3708"/>
<dbReference type="Proteomes" id="UP000071778">
    <property type="component" value="Chromosome"/>
</dbReference>
<organism evidence="3 4">
    <name type="scientific">Collimonas arenae</name>
    <dbReference type="NCBI Taxonomy" id="279058"/>
    <lineage>
        <taxon>Bacteria</taxon>
        <taxon>Pseudomonadati</taxon>
        <taxon>Pseudomonadota</taxon>
        <taxon>Betaproteobacteria</taxon>
        <taxon>Burkholderiales</taxon>
        <taxon>Oxalobacteraceae</taxon>
        <taxon>Collimonas</taxon>
    </lineage>
</organism>
<dbReference type="GO" id="GO:0080120">
    <property type="term" value="P:CAAX-box protein maturation"/>
    <property type="evidence" value="ECO:0007669"/>
    <property type="project" value="UniProtKB-ARBA"/>
</dbReference>
<keyword evidence="4" id="KW-1185">Reference proteome</keyword>
<evidence type="ECO:0000256" key="1">
    <source>
        <dbReference type="SAM" id="Phobius"/>
    </source>
</evidence>
<gene>
    <name evidence="3" type="ORF">CAter282_3768</name>
</gene>
<feature type="domain" description="CAAX prenyl protease 2/Lysostaphin resistance protein A-like" evidence="2">
    <location>
        <begin position="34"/>
        <end position="128"/>
    </location>
</feature>
<dbReference type="InterPro" id="IPR003675">
    <property type="entry name" value="Rce1/LyrA-like_dom"/>
</dbReference>